<keyword evidence="1" id="KW-0175">Coiled coil</keyword>
<proteinExistence type="predicted"/>
<comment type="caution">
    <text evidence="2">The sequence shown here is derived from an EMBL/GenBank/DDBJ whole genome shotgun (WGS) entry which is preliminary data.</text>
</comment>
<gene>
    <name evidence="2" type="ORF">N0F65_003347</name>
</gene>
<accession>A0AAV2ZB43</accession>
<evidence type="ECO:0000313" key="2">
    <source>
        <dbReference type="EMBL" id="DBA03100.1"/>
    </source>
</evidence>
<dbReference type="EMBL" id="DAKRPA010000023">
    <property type="protein sequence ID" value="DBA03100.1"/>
    <property type="molecule type" value="Genomic_DNA"/>
</dbReference>
<keyword evidence="3" id="KW-1185">Reference proteome</keyword>
<reference evidence="2" key="1">
    <citation type="submission" date="2022-11" db="EMBL/GenBank/DDBJ databases">
        <authorList>
            <person name="Morgan W.R."/>
            <person name="Tartar A."/>
        </authorList>
    </citation>
    <scope>NUCLEOTIDE SEQUENCE</scope>
    <source>
        <strain evidence="2">ARSEF 373</strain>
    </source>
</reference>
<feature type="coiled-coil region" evidence="1">
    <location>
        <begin position="84"/>
        <end position="118"/>
    </location>
</feature>
<name>A0AAV2ZB43_9STRA</name>
<evidence type="ECO:0000256" key="1">
    <source>
        <dbReference type="SAM" id="Coils"/>
    </source>
</evidence>
<organism evidence="2 3">
    <name type="scientific">Lagenidium giganteum</name>
    <dbReference type="NCBI Taxonomy" id="4803"/>
    <lineage>
        <taxon>Eukaryota</taxon>
        <taxon>Sar</taxon>
        <taxon>Stramenopiles</taxon>
        <taxon>Oomycota</taxon>
        <taxon>Peronosporomycetes</taxon>
        <taxon>Pythiales</taxon>
        <taxon>Pythiaceae</taxon>
    </lineage>
</organism>
<reference evidence="2" key="2">
    <citation type="journal article" date="2023" name="Microbiol Resour">
        <title>Decontamination and Annotation of the Draft Genome Sequence of the Oomycete Lagenidium giganteum ARSEF 373.</title>
        <authorList>
            <person name="Morgan W.R."/>
            <person name="Tartar A."/>
        </authorList>
    </citation>
    <scope>NUCLEOTIDE SEQUENCE</scope>
    <source>
        <strain evidence="2">ARSEF 373</strain>
    </source>
</reference>
<protein>
    <submittedName>
        <fullName evidence="2">Uncharacterized protein</fullName>
    </submittedName>
</protein>
<evidence type="ECO:0000313" key="3">
    <source>
        <dbReference type="Proteomes" id="UP001146120"/>
    </source>
</evidence>
<dbReference type="AlphaFoldDB" id="A0AAV2ZB43"/>
<dbReference type="Proteomes" id="UP001146120">
    <property type="component" value="Unassembled WGS sequence"/>
</dbReference>
<sequence>MCTVDQNIKEFDPAGIEIPRPVIVSFVNDALNGKAGTHEISLHQKEHAYELKRALLLSVVYAPAYTFKVQPMDVQTEDILRGFVNDLQEELASTKRSMATLEKTVAAQAQTIETLKQTT</sequence>